<proteinExistence type="predicted"/>
<dbReference type="Proteomes" id="UP000282876">
    <property type="component" value="Unassembled WGS sequence"/>
</dbReference>
<keyword evidence="3 4" id="KW-0472">Membrane</keyword>
<dbReference type="InterPro" id="IPR050158">
    <property type="entry name" value="Ubiquitin_ubiquitin-like"/>
</dbReference>
<evidence type="ECO:0000313" key="6">
    <source>
        <dbReference type="EMBL" id="RVD90741.1"/>
    </source>
</evidence>
<evidence type="ECO:0000256" key="2">
    <source>
        <dbReference type="ARBA" id="ARBA00022989"/>
    </source>
</evidence>
<dbReference type="EMBL" id="RCSS01000790">
    <property type="protein sequence ID" value="RVD90741.1"/>
    <property type="molecule type" value="Genomic_DNA"/>
</dbReference>
<organism evidence="6 7">
    <name type="scientific">Tubulinosema ratisbonensis</name>
    <dbReference type="NCBI Taxonomy" id="291195"/>
    <lineage>
        <taxon>Eukaryota</taxon>
        <taxon>Fungi</taxon>
        <taxon>Fungi incertae sedis</taxon>
        <taxon>Microsporidia</taxon>
        <taxon>Tubulinosematoidea</taxon>
        <taxon>Tubulinosematidae</taxon>
        <taxon>Tubulinosema</taxon>
    </lineage>
</organism>
<dbReference type="VEuPathDB" id="MicrosporidiaDB:TUBRATIS_28280"/>
<evidence type="ECO:0000256" key="4">
    <source>
        <dbReference type="SAM" id="Phobius"/>
    </source>
</evidence>
<dbReference type="GO" id="GO:0016020">
    <property type="term" value="C:membrane"/>
    <property type="evidence" value="ECO:0007669"/>
    <property type="project" value="InterPro"/>
</dbReference>
<dbReference type="Gene3D" id="1.20.1560.10">
    <property type="entry name" value="ABC transporter type 1, transmembrane domain"/>
    <property type="match status" value="1"/>
</dbReference>
<keyword evidence="2 4" id="KW-1133">Transmembrane helix</keyword>
<feature type="transmembrane region" description="Helical" evidence="4">
    <location>
        <begin position="20"/>
        <end position="37"/>
    </location>
</feature>
<dbReference type="InterPro" id="IPR029071">
    <property type="entry name" value="Ubiquitin-like_domsf"/>
</dbReference>
<feature type="domain" description="Ubiquitin-like" evidence="5">
    <location>
        <begin position="158"/>
        <end position="233"/>
    </location>
</feature>
<dbReference type="PRINTS" id="PR00348">
    <property type="entry name" value="UBIQUITIN"/>
</dbReference>
<dbReference type="OrthoDB" id="6500128at2759"/>
<evidence type="ECO:0000259" key="5">
    <source>
        <dbReference type="PROSITE" id="PS50053"/>
    </source>
</evidence>
<feature type="non-terminal residue" evidence="6">
    <location>
        <position position="233"/>
    </location>
</feature>
<dbReference type="AlphaFoldDB" id="A0A437AHT8"/>
<dbReference type="InterPro" id="IPR019956">
    <property type="entry name" value="Ubiquitin_dom"/>
</dbReference>
<dbReference type="SMART" id="SM00213">
    <property type="entry name" value="UBQ"/>
    <property type="match status" value="1"/>
</dbReference>
<gene>
    <name evidence="6" type="ORF">TUBRATIS_28280</name>
</gene>
<dbReference type="PANTHER" id="PTHR10666">
    <property type="entry name" value="UBIQUITIN"/>
    <property type="match status" value="1"/>
</dbReference>
<dbReference type="InterPro" id="IPR036640">
    <property type="entry name" value="ABC1_TM_sf"/>
</dbReference>
<dbReference type="PROSITE" id="PS50053">
    <property type="entry name" value="UBIQUITIN_2"/>
    <property type="match status" value="1"/>
</dbReference>
<comment type="caution">
    <text evidence="6">The sequence shown here is derived from an EMBL/GenBank/DDBJ whole genome shotgun (WGS) entry which is preliminary data.</text>
</comment>
<evidence type="ECO:0000256" key="3">
    <source>
        <dbReference type="ARBA" id="ARBA00023136"/>
    </source>
</evidence>
<accession>A0A437AHT8</accession>
<keyword evidence="6" id="KW-0547">Nucleotide-binding</keyword>
<dbReference type="GO" id="GO:0005524">
    <property type="term" value="F:ATP binding"/>
    <property type="evidence" value="ECO:0007669"/>
    <property type="project" value="UniProtKB-KW"/>
</dbReference>
<feature type="transmembrane region" description="Helical" evidence="4">
    <location>
        <begin position="61"/>
        <end position="84"/>
    </location>
</feature>
<dbReference type="Gene3D" id="3.10.20.90">
    <property type="entry name" value="Phosphatidylinositol 3-kinase Catalytic Subunit, Chain A, domain 1"/>
    <property type="match status" value="1"/>
</dbReference>
<evidence type="ECO:0000313" key="7">
    <source>
        <dbReference type="Proteomes" id="UP000282876"/>
    </source>
</evidence>
<dbReference type="SUPFAM" id="SSF54236">
    <property type="entry name" value="Ubiquitin-like"/>
    <property type="match status" value="1"/>
</dbReference>
<feature type="transmembrane region" description="Helical" evidence="4">
    <location>
        <begin position="137"/>
        <end position="158"/>
    </location>
</feature>
<dbReference type="InterPro" id="IPR000626">
    <property type="entry name" value="Ubiquitin-like_dom"/>
</dbReference>
<keyword evidence="1 4" id="KW-0812">Transmembrane</keyword>
<feature type="non-terminal residue" evidence="6">
    <location>
        <position position="1"/>
    </location>
</feature>
<reference evidence="6 7" key="1">
    <citation type="submission" date="2018-10" db="EMBL/GenBank/DDBJ databases">
        <title>Draft genome sequence of the microsporidian Tubulinosema ratisbonensis.</title>
        <authorList>
            <person name="Polonais V."/>
            <person name="Peyretaillade E."/>
            <person name="Niehus S."/>
            <person name="Wawrzyniak I."/>
            <person name="Franchet A."/>
            <person name="Gaspin C."/>
            <person name="Reichstadt M."/>
            <person name="Belser C."/>
            <person name="Labadie K."/>
            <person name="Delbac F."/>
            <person name="Ferrandon D."/>
        </authorList>
    </citation>
    <scope>NUCLEOTIDE SEQUENCE [LARGE SCALE GENOMIC DNA]</scope>
    <source>
        <strain evidence="6 7">Franzen</strain>
    </source>
</reference>
<dbReference type="Pfam" id="PF00240">
    <property type="entry name" value="ubiquitin"/>
    <property type="match status" value="1"/>
</dbReference>
<name>A0A437AHT8_9MICR</name>
<dbReference type="SUPFAM" id="SSF90123">
    <property type="entry name" value="ABC transporter transmembrane region"/>
    <property type="match status" value="1"/>
</dbReference>
<dbReference type="STRING" id="291195.A0A437AHT8"/>
<evidence type="ECO:0000256" key="1">
    <source>
        <dbReference type="ARBA" id="ARBA00022692"/>
    </source>
</evidence>
<keyword evidence="6" id="KW-0067">ATP-binding</keyword>
<keyword evidence="7" id="KW-1185">Reference proteome</keyword>
<sequence>SDTEILKDIFMNYVFKIPQIRILVLPTALTMIISRFMEVKVSEITQKVSILFIEGNEKHRFYLVSMYFIVALSSCLLIELQGFIFTGSVQRAFRVACKDTFKYFIQLDYHKYHSLGSGEIQSVINRKSKAISEIIDVLAINFLPTVLVIFLTNIKIFYAIKVKLITGKEIEVEINKSTVVKEIKKQIEDKELFPPEQQKLVFSGKVLSNEEESVEEIGLGNGSVLHMILALRG</sequence>
<protein>
    <submittedName>
        <fullName evidence="6">ATP-binding Cassette (ABC) Superfamily</fullName>
    </submittedName>
</protein>